<organism evidence="1 2">
    <name type="scientific">Rhizobium wenxiniae</name>
    <dbReference type="NCBI Taxonomy" id="1737357"/>
    <lineage>
        <taxon>Bacteria</taxon>
        <taxon>Pseudomonadati</taxon>
        <taxon>Pseudomonadota</taxon>
        <taxon>Alphaproteobacteria</taxon>
        <taxon>Hyphomicrobiales</taxon>
        <taxon>Rhizobiaceae</taxon>
        <taxon>Rhizobium/Agrobacterium group</taxon>
        <taxon>Rhizobium</taxon>
    </lineage>
</organism>
<protein>
    <recommendedName>
        <fullName evidence="3">Restriction system protein Mrr-like N-terminal domain-containing protein</fullName>
    </recommendedName>
</protein>
<gene>
    <name evidence="1" type="ORF">HNQ72_002658</name>
</gene>
<keyword evidence="2" id="KW-1185">Reference proteome</keyword>
<reference evidence="1 2" key="1">
    <citation type="submission" date="2020-08" db="EMBL/GenBank/DDBJ databases">
        <title>Genomic Encyclopedia of Type Strains, Phase IV (KMG-IV): sequencing the most valuable type-strain genomes for metagenomic binning, comparative biology and taxonomic classification.</title>
        <authorList>
            <person name="Goeker M."/>
        </authorList>
    </citation>
    <scope>NUCLEOTIDE SEQUENCE [LARGE SCALE GENOMIC DNA]</scope>
    <source>
        <strain evidence="1 2">DSM 100734</strain>
    </source>
</reference>
<sequence>MTVAKADLTGWVIDALKSNGGEASILYVARHIWEHHEKDLAGHDLFYSWQYDMRWAATELRKKGLMVPADDDRRGKWTLK</sequence>
<evidence type="ECO:0000313" key="2">
    <source>
        <dbReference type="Proteomes" id="UP000547879"/>
    </source>
</evidence>
<comment type="caution">
    <text evidence="1">The sequence shown here is derived from an EMBL/GenBank/DDBJ whole genome shotgun (WGS) entry which is preliminary data.</text>
</comment>
<dbReference type="Proteomes" id="UP000547879">
    <property type="component" value="Unassembled WGS sequence"/>
</dbReference>
<name>A0A7W9Y6D7_9HYPH</name>
<dbReference type="EMBL" id="JACHEG010000002">
    <property type="protein sequence ID" value="MBB6162840.1"/>
    <property type="molecule type" value="Genomic_DNA"/>
</dbReference>
<dbReference type="RefSeq" id="WP_183992652.1">
    <property type="nucleotide sequence ID" value="NZ_BMHW01000002.1"/>
</dbReference>
<evidence type="ECO:0008006" key="3">
    <source>
        <dbReference type="Google" id="ProtNLM"/>
    </source>
</evidence>
<accession>A0A7W9Y6D7</accession>
<proteinExistence type="predicted"/>
<evidence type="ECO:0000313" key="1">
    <source>
        <dbReference type="EMBL" id="MBB6162840.1"/>
    </source>
</evidence>
<dbReference type="AlphaFoldDB" id="A0A7W9Y6D7"/>